<dbReference type="Gene3D" id="3.40.50.20">
    <property type="match status" value="1"/>
</dbReference>
<evidence type="ECO:0000259" key="7">
    <source>
        <dbReference type="PROSITE" id="PS50975"/>
    </source>
</evidence>
<keyword evidence="4 5" id="KW-0067">ATP-binding</keyword>
<dbReference type="InterPro" id="IPR011761">
    <property type="entry name" value="ATP-grasp"/>
</dbReference>
<dbReference type="NCBIfam" id="TIGR01161">
    <property type="entry name" value="purK"/>
    <property type="match status" value="1"/>
</dbReference>
<feature type="binding site" evidence="5">
    <location>
        <position position="167"/>
    </location>
    <ligand>
        <name>ATP</name>
        <dbReference type="ChEBI" id="CHEBI:30616"/>
    </ligand>
</feature>
<gene>
    <name evidence="5 6" type="primary">purK</name>
    <name evidence="8" type="ORF">KGA66_15560</name>
</gene>
<keyword evidence="2 5" id="KW-0547">Nucleotide-binding</keyword>
<dbReference type="PANTHER" id="PTHR11609:SF5">
    <property type="entry name" value="PHOSPHORIBOSYLAMINOIMIDAZOLE CARBOXYLASE"/>
    <property type="match status" value="1"/>
</dbReference>
<dbReference type="FunFam" id="3.30.470.20:FF:000029">
    <property type="entry name" value="N5-carboxyaminoimidazole ribonucleotide synthase"/>
    <property type="match status" value="1"/>
</dbReference>
<dbReference type="Pfam" id="PF02222">
    <property type="entry name" value="ATP-grasp"/>
    <property type="match status" value="1"/>
</dbReference>
<evidence type="ECO:0000256" key="3">
    <source>
        <dbReference type="ARBA" id="ARBA00022755"/>
    </source>
</evidence>
<dbReference type="InterPro" id="IPR011054">
    <property type="entry name" value="Rudment_hybrid_motif"/>
</dbReference>
<feature type="binding site" evidence="5">
    <location>
        <position position="121"/>
    </location>
    <ligand>
        <name>ATP</name>
        <dbReference type="ChEBI" id="CHEBI:30616"/>
    </ligand>
</feature>
<comment type="subunit">
    <text evidence="5 6">Homodimer.</text>
</comment>
<sequence>MGTDGGRAGATGAAGSLGVGAPVVGVIGAGQLARMMQPPAVALGVRLRVLAARADDCAAQVIPDVVLGSHDDPDAVVAFARGCDVVTFDHEHVPTAVLERLIEQGVAVHPGADALLHAQDKAVMREQLGALGVPVPRWTRLDAASVDAAMHTAAQFARETGWPFILKAIRGGYDGKGVWRIETPQQLREVVETAHERGVELIAEVLVPFVRELSAQVARSPHGQAVAYPVVETVQRDGVCREVYAPAPGLGADRSAQAQRIALTVARELDVTGMLAVELFQTADGALSVNELAMRPHNSGHWSIDGAVTSQFENHLRAVLDLPLGAPTPHAPVAVMANVLGLDLPDVYPAYLHCMARDPGLKIHMYGKAVKPGRKIGHVTVLGDNLGDCVERATHAAAYLRGEIDE</sequence>
<evidence type="ECO:0000313" key="9">
    <source>
        <dbReference type="Proteomes" id="UP000677913"/>
    </source>
</evidence>
<evidence type="ECO:0000256" key="4">
    <source>
        <dbReference type="ARBA" id="ARBA00022840"/>
    </source>
</evidence>
<dbReference type="NCBIfam" id="NF004680">
    <property type="entry name" value="PRK06019.1-6"/>
    <property type="match status" value="1"/>
</dbReference>
<reference evidence="8" key="1">
    <citation type="submission" date="2021-04" db="EMBL/GenBank/DDBJ databases">
        <title>Genome based classification of Actinospica acidithermotolerans sp. nov., an actinobacterium isolated from an Indonesian hot spring.</title>
        <authorList>
            <person name="Kusuma A.B."/>
            <person name="Putra K.E."/>
            <person name="Nafisah S."/>
            <person name="Loh J."/>
            <person name="Nouioui I."/>
            <person name="Goodfellow M."/>
        </authorList>
    </citation>
    <scope>NUCLEOTIDE SEQUENCE</scope>
    <source>
        <strain evidence="8">DSM 45618</strain>
    </source>
</reference>
<dbReference type="InterPro" id="IPR013815">
    <property type="entry name" value="ATP_grasp_subdomain_1"/>
</dbReference>
<evidence type="ECO:0000256" key="2">
    <source>
        <dbReference type="ARBA" id="ARBA00022741"/>
    </source>
</evidence>
<dbReference type="InterPro" id="IPR005875">
    <property type="entry name" value="PurK"/>
</dbReference>
<evidence type="ECO:0000256" key="1">
    <source>
        <dbReference type="ARBA" id="ARBA00022598"/>
    </source>
</evidence>
<dbReference type="Pfam" id="PF17769">
    <property type="entry name" value="PurK_C"/>
    <property type="match status" value="1"/>
</dbReference>
<feature type="domain" description="ATP-grasp" evidence="7">
    <location>
        <begin position="125"/>
        <end position="320"/>
    </location>
</feature>
<dbReference type="NCBIfam" id="NF004679">
    <property type="entry name" value="PRK06019.1-5"/>
    <property type="match status" value="1"/>
</dbReference>
<feature type="binding site" evidence="5">
    <location>
        <begin position="204"/>
        <end position="207"/>
    </location>
    <ligand>
        <name>ATP</name>
        <dbReference type="ChEBI" id="CHEBI:30616"/>
    </ligand>
</feature>
<dbReference type="GO" id="GO:0005829">
    <property type="term" value="C:cytosol"/>
    <property type="evidence" value="ECO:0007669"/>
    <property type="project" value="TreeGrafter"/>
</dbReference>
<dbReference type="GO" id="GO:0034028">
    <property type="term" value="F:5-(carboxyamino)imidazole ribonucleotide synthase activity"/>
    <property type="evidence" value="ECO:0007669"/>
    <property type="project" value="UniProtKB-UniRule"/>
</dbReference>
<dbReference type="SUPFAM" id="SSF52440">
    <property type="entry name" value="PreATP-grasp domain"/>
    <property type="match status" value="1"/>
</dbReference>
<dbReference type="Gene3D" id="3.30.1490.20">
    <property type="entry name" value="ATP-grasp fold, A domain"/>
    <property type="match status" value="1"/>
</dbReference>
<keyword evidence="3 5" id="KW-0658">Purine biosynthesis</keyword>
<dbReference type="HAMAP" id="MF_01928">
    <property type="entry name" value="PurK"/>
    <property type="match status" value="1"/>
</dbReference>
<evidence type="ECO:0000313" key="8">
    <source>
        <dbReference type="EMBL" id="MBS2964474.1"/>
    </source>
</evidence>
<dbReference type="InterPro" id="IPR040686">
    <property type="entry name" value="PurK_C"/>
</dbReference>
<dbReference type="InterPro" id="IPR054350">
    <property type="entry name" value="PurT/PurK_preATP-grasp"/>
</dbReference>
<dbReference type="GO" id="GO:0004638">
    <property type="term" value="F:phosphoribosylaminoimidazole carboxylase activity"/>
    <property type="evidence" value="ECO:0007669"/>
    <property type="project" value="InterPro"/>
</dbReference>
<evidence type="ECO:0000256" key="5">
    <source>
        <dbReference type="HAMAP-Rule" id="MF_01928"/>
    </source>
</evidence>
<comment type="similarity">
    <text evidence="5 6">Belongs to the PurK/PurT family.</text>
</comment>
<comment type="caution">
    <text evidence="8">The sequence shown here is derived from an EMBL/GenBank/DDBJ whole genome shotgun (WGS) entry which is preliminary data.</text>
</comment>
<feature type="binding site" evidence="5">
    <location>
        <position position="212"/>
    </location>
    <ligand>
        <name>ATP</name>
        <dbReference type="ChEBI" id="CHEBI:30616"/>
    </ligand>
</feature>
<dbReference type="SUPFAM" id="SSF51246">
    <property type="entry name" value="Rudiment single hybrid motif"/>
    <property type="match status" value="1"/>
</dbReference>
<dbReference type="Gene3D" id="3.30.470.20">
    <property type="entry name" value="ATP-grasp fold, B domain"/>
    <property type="match status" value="1"/>
</dbReference>
<keyword evidence="9" id="KW-1185">Reference proteome</keyword>
<comment type="catalytic activity">
    <reaction evidence="5 6">
        <text>5-amino-1-(5-phospho-beta-D-ribosyl)imidazole + hydrogencarbonate + ATP = 5-carboxyamino-1-(5-phospho-D-ribosyl)imidazole + ADP + phosphate + 2 H(+)</text>
        <dbReference type="Rhea" id="RHEA:19317"/>
        <dbReference type="ChEBI" id="CHEBI:15378"/>
        <dbReference type="ChEBI" id="CHEBI:17544"/>
        <dbReference type="ChEBI" id="CHEBI:30616"/>
        <dbReference type="ChEBI" id="CHEBI:43474"/>
        <dbReference type="ChEBI" id="CHEBI:58730"/>
        <dbReference type="ChEBI" id="CHEBI:137981"/>
        <dbReference type="ChEBI" id="CHEBI:456216"/>
        <dbReference type="EC" id="6.3.4.18"/>
    </reaction>
</comment>
<proteinExistence type="inferred from homology"/>
<dbReference type="GO" id="GO:0046872">
    <property type="term" value="F:metal ion binding"/>
    <property type="evidence" value="ECO:0007669"/>
    <property type="project" value="InterPro"/>
</dbReference>
<dbReference type="PANTHER" id="PTHR11609">
    <property type="entry name" value="PURINE BIOSYNTHESIS PROTEIN 6/7, PUR6/7"/>
    <property type="match status" value="1"/>
</dbReference>
<comment type="caution">
    <text evidence="5">Lacks conserved residue(s) required for the propagation of feature annotation.</text>
</comment>
<name>A0A8J7WSI8_9ACTN</name>
<dbReference type="Proteomes" id="UP000677913">
    <property type="component" value="Unassembled WGS sequence"/>
</dbReference>
<dbReference type="UniPathway" id="UPA00074">
    <property type="reaction ID" value="UER00942"/>
</dbReference>
<keyword evidence="1 5" id="KW-0436">Ligase</keyword>
<dbReference type="InterPro" id="IPR003135">
    <property type="entry name" value="ATP-grasp_carboxylate-amine"/>
</dbReference>
<dbReference type="Pfam" id="PF22660">
    <property type="entry name" value="RS_preATP-grasp-like"/>
    <property type="match status" value="1"/>
</dbReference>
<dbReference type="SUPFAM" id="SSF56059">
    <property type="entry name" value="Glutathione synthetase ATP-binding domain-like"/>
    <property type="match status" value="1"/>
</dbReference>
<dbReference type="PROSITE" id="PS50975">
    <property type="entry name" value="ATP_GRASP"/>
    <property type="match status" value="1"/>
</dbReference>
<comment type="function">
    <text evidence="5">Catalyzes the ATP-dependent conversion of 5-aminoimidazole ribonucleotide (AIR) and HCO(3)(-) to N5-carboxyaminoimidazole ribonucleotide (N5-CAIR).</text>
</comment>
<protein>
    <recommendedName>
        <fullName evidence="5 6">N5-carboxyaminoimidazole ribonucleotide synthase</fullName>
        <shortName evidence="5 6">N5-CAIR synthase</shortName>
        <ecNumber evidence="5 6">6.3.4.18</ecNumber>
    </recommendedName>
    <alternativeName>
        <fullName evidence="5 6">5-(carboxyamino)imidazole ribonucleotide synthetase</fullName>
    </alternativeName>
</protein>
<feature type="binding site" evidence="5">
    <location>
        <begin position="290"/>
        <end position="291"/>
    </location>
    <ligand>
        <name>ATP</name>
        <dbReference type="ChEBI" id="CHEBI:30616"/>
    </ligand>
</feature>
<comment type="function">
    <text evidence="6">Catalyzes the ATP-dependent conversion of 5-aminoimidazole ribonucleotide (AIR) and HCO(3)- to N5-carboxyaminoimidazole ribonucleotide (N5-CAIR).</text>
</comment>
<comment type="pathway">
    <text evidence="5 6">Purine metabolism; IMP biosynthesis via de novo pathway; 5-amino-1-(5-phospho-D-ribosyl)imidazole-4-carboxylate from 5-amino-1-(5-phospho-D-ribosyl)imidazole (N5-CAIR route): step 1/2.</text>
</comment>
<accession>A0A8J7WSI8</accession>
<dbReference type="GO" id="GO:0005524">
    <property type="term" value="F:ATP binding"/>
    <property type="evidence" value="ECO:0007669"/>
    <property type="project" value="UniProtKB-UniRule"/>
</dbReference>
<dbReference type="EMBL" id="JAGSXH010000051">
    <property type="protein sequence ID" value="MBS2964474.1"/>
    <property type="molecule type" value="Genomic_DNA"/>
</dbReference>
<evidence type="ECO:0000256" key="6">
    <source>
        <dbReference type="RuleBase" id="RU361200"/>
    </source>
</evidence>
<dbReference type="AlphaFoldDB" id="A0A8J7WSI8"/>
<dbReference type="GO" id="GO:0006189">
    <property type="term" value="P:'de novo' IMP biosynthetic process"/>
    <property type="evidence" value="ECO:0007669"/>
    <property type="project" value="UniProtKB-UniRule"/>
</dbReference>
<organism evidence="8 9">
    <name type="scientific">Actinocrinis puniceicyclus</name>
    <dbReference type="NCBI Taxonomy" id="977794"/>
    <lineage>
        <taxon>Bacteria</taxon>
        <taxon>Bacillati</taxon>
        <taxon>Actinomycetota</taxon>
        <taxon>Actinomycetes</taxon>
        <taxon>Catenulisporales</taxon>
        <taxon>Actinospicaceae</taxon>
        <taxon>Actinocrinis</taxon>
    </lineage>
</organism>
<dbReference type="EC" id="6.3.4.18" evidence="5 6"/>
<dbReference type="InterPro" id="IPR016185">
    <property type="entry name" value="PreATP-grasp_dom_sf"/>
</dbReference>